<comment type="caution">
    <text evidence="2">The sequence shown here is derived from an EMBL/GenBank/DDBJ whole genome shotgun (WGS) entry which is preliminary data.</text>
</comment>
<keyword evidence="1" id="KW-0732">Signal</keyword>
<gene>
    <name evidence="2" type="ORF">HID58_071141</name>
</gene>
<name>A0ABQ7Z0R4_BRANA</name>
<dbReference type="SUPFAM" id="SSF51230">
    <property type="entry name" value="Single hybrid motif"/>
    <property type="match status" value="1"/>
</dbReference>
<sequence>MFYSLLGFVVFDPCSLLSAQAAVPVLPNSSFGDLCLGRSAHMIVGCSSPLDSHSIKKNDVSQSSYRKVICVSQLSFNSANPSFLTRTVFSNFQGTTLQRWVRLFSPDSEPGDRVEADEAIAQIETDKVLKQLLALSSLMFFRFVPVTIDIASPWCDPRASCQARRYCRTGKQGSYTK</sequence>
<feature type="chain" id="PRO_5046969540" description="Lipoyl-binding domain-containing protein" evidence="1">
    <location>
        <begin position="22"/>
        <end position="177"/>
    </location>
</feature>
<evidence type="ECO:0000313" key="3">
    <source>
        <dbReference type="Proteomes" id="UP000824890"/>
    </source>
</evidence>
<evidence type="ECO:0008006" key="4">
    <source>
        <dbReference type="Google" id="ProtNLM"/>
    </source>
</evidence>
<proteinExistence type="predicted"/>
<reference evidence="2 3" key="1">
    <citation type="submission" date="2021-05" db="EMBL/GenBank/DDBJ databases">
        <title>Genome Assembly of Synthetic Allotetraploid Brassica napus Reveals Homoeologous Exchanges between Subgenomes.</title>
        <authorList>
            <person name="Davis J.T."/>
        </authorList>
    </citation>
    <scope>NUCLEOTIDE SEQUENCE [LARGE SCALE GENOMIC DNA]</scope>
    <source>
        <strain evidence="3">cv. Da-Ae</strain>
        <tissue evidence="2">Seedling</tissue>
    </source>
</reference>
<dbReference type="Proteomes" id="UP000824890">
    <property type="component" value="Unassembled WGS sequence"/>
</dbReference>
<dbReference type="EMBL" id="JAGKQM010000016">
    <property type="protein sequence ID" value="KAH0873779.1"/>
    <property type="molecule type" value="Genomic_DNA"/>
</dbReference>
<feature type="signal peptide" evidence="1">
    <location>
        <begin position="1"/>
        <end position="21"/>
    </location>
</feature>
<dbReference type="InterPro" id="IPR011053">
    <property type="entry name" value="Single_hybrid_motif"/>
</dbReference>
<evidence type="ECO:0000313" key="2">
    <source>
        <dbReference type="EMBL" id="KAH0873779.1"/>
    </source>
</evidence>
<organism evidence="2 3">
    <name type="scientific">Brassica napus</name>
    <name type="common">Rape</name>
    <dbReference type="NCBI Taxonomy" id="3708"/>
    <lineage>
        <taxon>Eukaryota</taxon>
        <taxon>Viridiplantae</taxon>
        <taxon>Streptophyta</taxon>
        <taxon>Embryophyta</taxon>
        <taxon>Tracheophyta</taxon>
        <taxon>Spermatophyta</taxon>
        <taxon>Magnoliopsida</taxon>
        <taxon>eudicotyledons</taxon>
        <taxon>Gunneridae</taxon>
        <taxon>Pentapetalae</taxon>
        <taxon>rosids</taxon>
        <taxon>malvids</taxon>
        <taxon>Brassicales</taxon>
        <taxon>Brassicaceae</taxon>
        <taxon>Brassiceae</taxon>
        <taxon>Brassica</taxon>
    </lineage>
</organism>
<evidence type="ECO:0000256" key="1">
    <source>
        <dbReference type="SAM" id="SignalP"/>
    </source>
</evidence>
<accession>A0ABQ7Z0R4</accession>
<keyword evidence="3" id="KW-1185">Reference proteome</keyword>
<protein>
    <recommendedName>
        <fullName evidence="4">Lipoyl-binding domain-containing protein</fullName>
    </recommendedName>
</protein>